<keyword evidence="3" id="KW-1185">Reference proteome</keyword>
<dbReference type="InterPro" id="IPR036380">
    <property type="entry name" value="Isochorismatase-like_sf"/>
</dbReference>
<dbReference type="Pfam" id="PF00857">
    <property type="entry name" value="Isochorismatase"/>
    <property type="match status" value="1"/>
</dbReference>
<dbReference type="PANTHER" id="PTHR14119:SF3">
    <property type="entry name" value="ISOCHORISMATASE DOMAIN-CONTAINING PROTEIN 2"/>
    <property type="match status" value="1"/>
</dbReference>
<dbReference type="InterPro" id="IPR050993">
    <property type="entry name" value="Isochorismatase_domain"/>
</dbReference>
<protein>
    <submittedName>
        <fullName evidence="2">Nicotinamidase-related amidase</fullName>
    </submittedName>
</protein>
<feature type="domain" description="Isochorismatase-like" evidence="1">
    <location>
        <begin position="7"/>
        <end position="156"/>
    </location>
</feature>
<dbReference type="Gene3D" id="3.40.50.850">
    <property type="entry name" value="Isochorismatase-like"/>
    <property type="match status" value="1"/>
</dbReference>
<evidence type="ECO:0000313" key="2">
    <source>
        <dbReference type="EMBL" id="SDT96157.1"/>
    </source>
</evidence>
<proteinExistence type="predicted"/>
<sequence>MFAIDNTIMLLIDVQGQLSQLMHEKEKLFKSLEVMIQGMKILGVPVIWMEQIPKNLGPTAEAVSKCMVGETPIEKFSFSCCGEPQFMEKFKKAGRNQVLLTGIETHICVFQTGYDLINQGCEVQVVSDCVSSRIKENKEIGIQRLVQSGCRVTCVEMVFFELMRAAQGDQFKQIVKLIK</sequence>
<name>A0A1H2EM12_9BACT</name>
<dbReference type="InterPro" id="IPR000868">
    <property type="entry name" value="Isochorismatase-like_dom"/>
</dbReference>
<gene>
    <name evidence="2" type="ORF">SAMN04487931_103220</name>
</gene>
<accession>A0A1H2EM12</accession>
<evidence type="ECO:0000313" key="3">
    <source>
        <dbReference type="Proteomes" id="UP000199608"/>
    </source>
</evidence>
<organism evidence="2 3">
    <name type="scientific">Desulfobacula phenolica</name>
    <dbReference type="NCBI Taxonomy" id="90732"/>
    <lineage>
        <taxon>Bacteria</taxon>
        <taxon>Pseudomonadati</taxon>
        <taxon>Thermodesulfobacteriota</taxon>
        <taxon>Desulfobacteria</taxon>
        <taxon>Desulfobacterales</taxon>
        <taxon>Desulfobacteraceae</taxon>
        <taxon>Desulfobacula</taxon>
    </lineage>
</organism>
<reference evidence="3" key="1">
    <citation type="submission" date="2016-10" db="EMBL/GenBank/DDBJ databases">
        <authorList>
            <person name="Varghese N."/>
            <person name="Submissions S."/>
        </authorList>
    </citation>
    <scope>NUCLEOTIDE SEQUENCE [LARGE SCALE GENOMIC DNA]</scope>
    <source>
        <strain evidence="3">DSM 3384</strain>
    </source>
</reference>
<dbReference type="AlphaFoldDB" id="A0A1H2EM12"/>
<dbReference type="PANTHER" id="PTHR14119">
    <property type="entry name" value="HYDROLASE"/>
    <property type="match status" value="1"/>
</dbReference>
<dbReference type="RefSeq" id="WP_092231598.1">
    <property type="nucleotide sequence ID" value="NZ_FNLL01000003.1"/>
</dbReference>
<dbReference type="EMBL" id="FNLL01000003">
    <property type="protein sequence ID" value="SDT96157.1"/>
    <property type="molecule type" value="Genomic_DNA"/>
</dbReference>
<dbReference type="SUPFAM" id="SSF52499">
    <property type="entry name" value="Isochorismatase-like hydrolases"/>
    <property type="match status" value="1"/>
</dbReference>
<evidence type="ECO:0000259" key="1">
    <source>
        <dbReference type="Pfam" id="PF00857"/>
    </source>
</evidence>
<dbReference type="Proteomes" id="UP000199608">
    <property type="component" value="Unassembled WGS sequence"/>
</dbReference>